<accession>A0ABP9SCZ5</accession>
<proteinExistence type="predicted"/>
<dbReference type="SUPFAM" id="SSF53474">
    <property type="entry name" value="alpha/beta-Hydrolases"/>
    <property type="match status" value="1"/>
</dbReference>
<feature type="domain" description="AB hydrolase-1" evidence="1">
    <location>
        <begin position="32"/>
        <end position="274"/>
    </location>
</feature>
<evidence type="ECO:0000313" key="2">
    <source>
        <dbReference type="EMBL" id="GAA5193265.1"/>
    </source>
</evidence>
<dbReference type="GO" id="GO:0016787">
    <property type="term" value="F:hydrolase activity"/>
    <property type="evidence" value="ECO:0007669"/>
    <property type="project" value="UniProtKB-KW"/>
</dbReference>
<organism evidence="2 3">
    <name type="scientific">Rugosimonospora acidiphila</name>
    <dbReference type="NCBI Taxonomy" id="556531"/>
    <lineage>
        <taxon>Bacteria</taxon>
        <taxon>Bacillati</taxon>
        <taxon>Actinomycetota</taxon>
        <taxon>Actinomycetes</taxon>
        <taxon>Micromonosporales</taxon>
        <taxon>Micromonosporaceae</taxon>
        <taxon>Rugosimonospora</taxon>
    </lineage>
</organism>
<gene>
    <name evidence="2" type="ORF">GCM10023322_54860</name>
</gene>
<dbReference type="EMBL" id="BAABJQ010000019">
    <property type="protein sequence ID" value="GAA5193265.1"/>
    <property type="molecule type" value="Genomic_DNA"/>
</dbReference>
<protein>
    <submittedName>
        <fullName evidence="2">Alpha/beta hydrolase</fullName>
    </submittedName>
</protein>
<dbReference type="PANTHER" id="PTHR43798">
    <property type="entry name" value="MONOACYLGLYCEROL LIPASE"/>
    <property type="match status" value="1"/>
</dbReference>
<dbReference type="InterPro" id="IPR050266">
    <property type="entry name" value="AB_hydrolase_sf"/>
</dbReference>
<dbReference type="InterPro" id="IPR029058">
    <property type="entry name" value="AB_hydrolase_fold"/>
</dbReference>
<dbReference type="Pfam" id="PF00561">
    <property type="entry name" value="Abhydrolase_1"/>
    <property type="match status" value="1"/>
</dbReference>
<keyword evidence="3" id="KW-1185">Reference proteome</keyword>
<reference evidence="3" key="1">
    <citation type="journal article" date="2019" name="Int. J. Syst. Evol. Microbiol.">
        <title>The Global Catalogue of Microorganisms (GCM) 10K type strain sequencing project: providing services to taxonomists for standard genome sequencing and annotation.</title>
        <authorList>
            <consortium name="The Broad Institute Genomics Platform"/>
            <consortium name="The Broad Institute Genome Sequencing Center for Infectious Disease"/>
            <person name="Wu L."/>
            <person name="Ma J."/>
        </authorList>
    </citation>
    <scope>NUCLEOTIDE SEQUENCE [LARGE SCALE GENOMIC DNA]</scope>
    <source>
        <strain evidence="3">JCM 18304</strain>
    </source>
</reference>
<comment type="caution">
    <text evidence="2">The sequence shown here is derived from an EMBL/GenBank/DDBJ whole genome shotgun (WGS) entry which is preliminary data.</text>
</comment>
<dbReference type="InterPro" id="IPR000073">
    <property type="entry name" value="AB_hydrolase_1"/>
</dbReference>
<dbReference type="Gene3D" id="3.40.50.1820">
    <property type="entry name" value="alpha/beta hydrolase"/>
    <property type="match status" value="1"/>
</dbReference>
<sequence length="288" mass="30743">MTNDALAAGVHVLDVDGRPQRYHVCGRGPVCLVHPGGPGLGWEYLRMPGLEVHLTMVYLEPVGTGASARLGHPDEYTVERYAHFTGAVLDRLDAPAPLLLGHSHGGFVAQRYALDHPGRVGGLVLYSTSPLTGPGFWNAAVANVQLFPRRYPDRPAAADIPPAFAAALAADTDETYTAELRRLLPIYLADPWRDPALLDTIRATLRAWVAPNRAQQPHPFDVRAELATLTSPTLVVTGAHDFICGPAWAGELAAAVPRAELVVLGGSGHLAHLEQADAFTATVAAFAR</sequence>
<evidence type="ECO:0000259" key="1">
    <source>
        <dbReference type="Pfam" id="PF00561"/>
    </source>
</evidence>
<dbReference type="PANTHER" id="PTHR43798:SF33">
    <property type="entry name" value="HYDROLASE, PUTATIVE (AFU_ORTHOLOGUE AFUA_2G14860)-RELATED"/>
    <property type="match status" value="1"/>
</dbReference>
<dbReference type="Proteomes" id="UP001501570">
    <property type="component" value="Unassembled WGS sequence"/>
</dbReference>
<name>A0ABP9SCZ5_9ACTN</name>
<keyword evidence="2" id="KW-0378">Hydrolase</keyword>
<dbReference type="RefSeq" id="WP_345634356.1">
    <property type="nucleotide sequence ID" value="NZ_BAABJQ010000019.1"/>
</dbReference>
<evidence type="ECO:0000313" key="3">
    <source>
        <dbReference type="Proteomes" id="UP001501570"/>
    </source>
</evidence>